<dbReference type="Gene3D" id="2.130.10.10">
    <property type="entry name" value="YVTN repeat-like/Quinoprotein amine dehydrogenase"/>
    <property type="match status" value="2"/>
</dbReference>
<dbReference type="Proteomes" id="UP001168620">
    <property type="component" value="Unassembled WGS sequence"/>
</dbReference>
<gene>
    <name evidence="2" type="ORF">QWY28_22275</name>
</gene>
<sequence length="284" mass="29530">MAIKKSVRTLGIAALVLLAASACSSGGGSQSDGSDSAQAPQMEHIHGIGVDPENGAVYAGTHYGLFRIKDDTATRVSEVQDFMGFTVAGPDHFLASGHPGEGQGGHSSVGLIESTDGGQTWQELSLAGEADFHALKYRHGRVYGLNAMTGQLLVSEDKESWQELSREPLADFAVSPEHPDALIATTEQGLVQSADGGRTFEAVSDAPLMIFVGWAEDGTLAGVTPEGALYTADAPDGEWTERGNVGGQPEALTVHSADEIYAATDGTVLVSTDGGTTFRPTIAQ</sequence>
<feature type="signal peptide" evidence="1">
    <location>
        <begin position="1"/>
        <end position="24"/>
    </location>
</feature>
<name>A0ABT8FMG2_9ACTN</name>
<keyword evidence="3" id="KW-1185">Reference proteome</keyword>
<evidence type="ECO:0000256" key="1">
    <source>
        <dbReference type="SAM" id="SignalP"/>
    </source>
</evidence>
<dbReference type="PROSITE" id="PS51257">
    <property type="entry name" value="PROKAR_LIPOPROTEIN"/>
    <property type="match status" value="1"/>
</dbReference>
<comment type="caution">
    <text evidence="2">The sequence shown here is derived from an EMBL/GenBank/DDBJ whole genome shotgun (WGS) entry which is preliminary data.</text>
</comment>
<dbReference type="InterPro" id="IPR054817">
    <property type="entry name" value="Glycosyl_F510_1955-like"/>
</dbReference>
<dbReference type="EMBL" id="JAUHJQ010000020">
    <property type="protein sequence ID" value="MDN4175705.1"/>
    <property type="molecule type" value="Genomic_DNA"/>
</dbReference>
<evidence type="ECO:0000313" key="3">
    <source>
        <dbReference type="Proteomes" id="UP001168620"/>
    </source>
</evidence>
<keyword evidence="1" id="KW-0732">Signal</keyword>
<dbReference type="InterPro" id="IPR002860">
    <property type="entry name" value="BNR_rpt"/>
</dbReference>
<protein>
    <submittedName>
        <fullName evidence="2">Exo-alpha-sialidase</fullName>
    </submittedName>
</protein>
<evidence type="ECO:0000313" key="2">
    <source>
        <dbReference type="EMBL" id="MDN4175705.1"/>
    </source>
</evidence>
<feature type="chain" id="PRO_5046942172" evidence="1">
    <location>
        <begin position="25"/>
        <end position="284"/>
    </location>
</feature>
<dbReference type="InterPro" id="IPR015943">
    <property type="entry name" value="WD40/YVTN_repeat-like_dom_sf"/>
</dbReference>
<dbReference type="Pfam" id="PF02012">
    <property type="entry name" value="BNR"/>
    <property type="match status" value="1"/>
</dbReference>
<reference evidence="2" key="1">
    <citation type="submission" date="2023-06" db="EMBL/GenBank/DDBJ databases">
        <title>Draft genome sequence of Nocardioides sp. SOB77.</title>
        <authorList>
            <person name="Zhang G."/>
        </authorList>
    </citation>
    <scope>NUCLEOTIDE SEQUENCE</scope>
    <source>
        <strain evidence="2">SOB77</strain>
    </source>
</reference>
<dbReference type="NCBIfam" id="NF045728">
    <property type="entry name" value="glycosyl_F510_1955"/>
    <property type="match status" value="1"/>
</dbReference>
<accession>A0ABT8FMG2</accession>
<dbReference type="SUPFAM" id="SSF110296">
    <property type="entry name" value="Oligoxyloglucan reducing end-specific cellobiohydrolase"/>
    <property type="match status" value="1"/>
</dbReference>
<proteinExistence type="predicted"/>
<dbReference type="RefSeq" id="WP_300955120.1">
    <property type="nucleotide sequence ID" value="NZ_JAUHJQ010000020.1"/>
</dbReference>
<organism evidence="2 3">
    <name type="scientific">Nocardioides oceani</name>
    <dbReference type="NCBI Taxonomy" id="3058369"/>
    <lineage>
        <taxon>Bacteria</taxon>
        <taxon>Bacillati</taxon>
        <taxon>Actinomycetota</taxon>
        <taxon>Actinomycetes</taxon>
        <taxon>Propionibacteriales</taxon>
        <taxon>Nocardioidaceae</taxon>
        <taxon>Nocardioides</taxon>
    </lineage>
</organism>